<evidence type="ECO:0000256" key="2">
    <source>
        <dbReference type="SAM" id="SignalP"/>
    </source>
</evidence>
<gene>
    <name evidence="3" type="ORF">MXD59_20655</name>
</gene>
<name>A0ABT0K494_9ACTN</name>
<keyword evidence="4" id="KW-1185">Reference proteome</keyword>
<dbReference type="EMBL" id="JALKFT010000027">
    <property type="protein sequence ID" value="MCK9878148.1"/>
    <property type="molecule type" value="Genomic_DNA"/>
</dbReference>
<proteinExistence type="predicted"/>
<organism evidence="3 4">
    <name type="scientific">Frankia umida</name>
    <dbReference type="NCBI Taxonomy" id="573489"/>
    <lineage>
        <taxon>Bacteria</taxon>
        <taxon>Bacillati</taxon>
        <taxon>Actinomycetota</taxon>
        <taxon>Actinomycetes</taxon>
        <taxon>Frankiales</taxon>
        <taxon>Frankiaceae</taxon>
        <taxon>Frankia</taxon>
    </lineage>
</organism>
<keyword evidence="2" id="KW-0732">Signal</keyword>
<dbReference type="PROSITE" id="PS51257">
    <property type="entry name" value="PROKAR_LIPOPROTEIN"/>
    <property type="match status" value="1"/>
</dbReference>
<sequence>MRSAAYSRYLLVAAAFAAFAALTLTACTDSPDPGPSPARPGGGNSRPVAGQNCGSERISLDRPEPADARRCFLDAVAARRVASLKSTVPTTEGDPIVYFLASDQRGTITVVMDTSQDGFRGTGVPPRTRYVCASLDPVPRMQHGIPDDINAHLHGCGTPTPF</sequence>
<evidence type="ECO:0000256" key="1">
    <source>
        <dbReference type="SAM" id="MobiDB-lite"/>
    </source>
</evidence>
<evidence type="ECO:0000313" key="4">
    <source>
        <dbReference type="Proteomes" id="UP001201873"/>
    </source>
</evidence>
<comment type="caution">
    <text evidence="3">The sequence shown here is derived from an EMBL/GenBank/DDBJ whole genome shotgun (WGS) entry which is preliminary data.</text>
</comment>
<reference evidence="3 4" key="1">
    <citation type="submission" date="2022-04" db="EMBL/GenBank/DDBJ databases">
        <title>Genome diversity in the genus Frankia.</title>
        <authorList>
            <person name="Carlos-Shanley C."/>
            <person name="Hahn D."/>
        </authorList>
    </citation>
    <scope>NUCLEOTIDE SEQUENCE [LARGE SCALE GENOMIC DNA]</scope>
    <source>
        <strain evidence="3 4">Ag45/Mut15</strain>
    </source>
</reference>
<evidence type="ECO:0000313" key="3">
    <source>
        <dbReference type="EMBL" id="MCK9878148.1"/>
    </source>
</evidence>
<dbReference type="Proteomes" id="UP001201873">
    <property type="component" value="Unassembled WGS sequence"/>
</dbReference>
<accession>A0ABT0K494</accession>
<dbReference type="RefSeq" id="WP_248826284.1">
    <property type="nucleotide sequence ID" value="NZ_JALKFT010000027.1"/>
</dbReference>
<feature type="chain" id="PRO_5046388052" evidence="2">
    <location>
        <begin position="21"/>
        <end position="162"/>
    </location>
</feature>
<feature type="signal peptide" evidence="2">
    <location>
        <begin position="1"/>
        <end position="20"/>
    </location>
</feature>
<protein>
    <submittedName>
        <fullName evidence="3">DUF4362 domain-containing protein</fullName>
    </submittedName>
</protein>
<feature type="region of interest" description="Disordered" evidence="1">
    <location>
        <begin position="30"/>
        <end position="61"/>
    </location>
</feature>